<dbReference type="InterPro" id="IPR000863">
    <property type="entry name" value="Sulfotransferase_dom"/>
</dbReference>
<evidence type="ECO:0000313" key="4">
    <source>
        <dbReference type="EMBL" id="CEK76481.1"/>
    </source>
</evidence>
<reference evidence="4" key="1">
    <citation type="submission" date="2014-12" db="EMBL/GenBank/DDBJ databases">
        <title>Insight into the proteome of Arion vulgaris.</title>
        <authorList>
            <person name="Aradska J."/>
            <person name="Bulat T."/>
            <person name="Smidak R."/>
            <person name="Sarate P."/>
            <person name="Gangsoo J."/>
            <person name="Sialana F."/>
            <person name="Bilban M."/>
            <person name="Lubec G."/>
        </authorList>
    </citation>
    <scope>NUCLEOTIDE SEQUENCE</scope>
    <source>
        <tissue evidence="4">Skin</tissue>
    </source>
</reference>
<feature type="domain" description="Sulfotransferase" evidence="3">
    <location>
        <begin position="75"/>
        <end position="232"/>
    </location>
</feature>
<dbReference type="InterPro" id="IPR027417">
    <property type="entry name" value="P-loop_NTPase"/>
</dbReference>
<dbReference type="Pfam" id="PF00685">
    <property type="entry name" value="Sulfotransfer_1"/>
    <property type="match status" value="1"/>
</dbReference>
<gene>
    <name evidence="4" type="primary">ORF100143</name>
</gene>
<name>A0A0B7A917_9EUPU</name>
<protein>
    <recommendedName>
        <fullName evidence="3">Sulfotransferase domain-containing protein</fullName>
    </recommendedName>
</protein>
<organism evidence="4">
    <name type="scientific">Arion vulgaris</name>
    <dbReference type="NCBI Taxonomy" id="1028688"/>
    <lineage>
        <taxon>Eukaryota</taxon>
        <taxon>Metazoa</taxon>
        <taxon>Spiralia</taxon>
        <taxon>Lophotrochozoa</taxon>
        <taxon>Mollusca</taxon>
        <taxon>Gastropoda</taxon>
        <taxon>Heterobranchia</taxon>
        <taxon>Euthyneura</taxon>
        <taxon>Panpulmonata</taxon>
        <taxon>Eupulmonata</taxon>
        <taxon>Stylommatophora</taxon>
        <taxon>Helicina</taxon>
        <taxon>Arionoidea</taxon>
        <taxon>Arionidae</taxon>
        <taxon>Arion</taxon>
    </lineage>
</organism>
<proteinExistence type="inferred from homology"/>
<sequence length="244" mass="28894">MCSPYVELRVSESDSSCLKMEDKSDTIQKEDHQKCSPLDSLLLQNIDGVNYLKFTIDYDLTYIHQLVRNLDLRLDDVITIGFPRSGNHWTFEIVSMIISQTTDFQKDHFYSRLLEYLGPNVAATIEKISSPRYLTTHYRMYDIPEQAISKQIKMVYILRNPKDVLVSLYNFVTSLSFDGSRFKSSWSEFFELQMQGLFPWGYWFDHVLAADRFLEKHPECPVHIFVYEKMKEIQWRRFDVCVFS</sequence>
<evidence type="ECO:0000256" key="1">
    <source>
        <dbReference type="ARBA" id="ARBA00005771"/>
    </source>
</evidence>
<evidence type="ECO:0000256" key="2">
    <source>
        <dbReference type="ARBA" id="ARBA00022679"/>
    </source>
</evidence>
<dbReference type="AlphaFoldDB" id="A0A0B7A917"/>
<evidence type="ECO:0000259" key="3">
    <source>
        <dbReference type="Pfam" id="PF00685"/>
    </source>
</evidence>
<dbReference type="PANTHER" id="PTHR11783">
    <property type="entry name" value="SULFOTRANSFERASE SULT"/>
    <property type="match status" value="1"/>
</dbReference>
<comment type="similarity">
    <text evidence="1">Belongs to the sulfotransferase 1 family.</text>
</comment>
<dbReference type="EMBL" id="HACG01029616">
    <property type="protein sequence ID" value="CEK76481.1"/>
    <property type="molecule type" value="Transcribed_RNA"/>
</dbReference>
<dbReference type="SUPFAM" id="SSF52540">
    <property type="entry name" value="P-loop containing nucleoside triphosphate hydrolases"/>
    <property type="match status" value="1"/>
</dbReference>
<keyword evidence="2" id="KW-0808">Transferase</keyword>
<accession>A0A0B7A917</accession>
<dbReference type="GO" id="GO:0008146">
    <property type="term" value="F:sulfotransferase activity"/>
    <property type="evidence" value="ECO:0007669"/>
    <property type="project" value="InterPro"/>
</dbReference>
<dbReference type="Gene3D" id="3.40.50.300">
    <property type="entry name" value="P-loop containing nucleotide triphosphate hydrolases"/>
    <property type="match status" value="1"/>
</dbReference>